<dbReference type="AlphaFoldDB" id="A0A852TWH3"/>
<organism evidence="4 5">
    <name type="scientific">Spinactinospora alkalitolerans</name>
    <dbReference type="NCBI Taxonomy" id="687207"/>
    <lineage>
        <taxon>Bacteria</taxon>
        <taxon>Bacillati</taxon>
        <taxon>Actinomycetota</taxon>
        <taxon>Actinomycetes</taxon>
        <taxon>Streptosporangiales</taxon>
        <taxon>Nocardiopsidaceae</taxon>
        <taxon>Spinactinospora</taxon>
    </lineage>
</organism>
<feature type="domain" description="DUF1468" evidence="3">
    <location>
        <begin position="38"/>
        <end position="170"/>
    </location>
</feature>
<proteinExistence type="predicted"/>
<evidence type="ECO:0000313" key="4">
    <source>
        <dbReference type="EMBL" id="NYE47667.1"/>
    </source>
</evidence>
<comment type="caution">
    <text evidence="4">The sequence shown here is derived from an EMBL/GenBank/DDBJ whole genome shotgun (WGS) entry which is preliminary data.</text>
</comment>
<sequence>MPAAPIPAPGESGAAEAAPGPSRPRSRLRELVPALAGLALGLAVLVLTAQIPEGAGLTGFSPRWWPEGLALLLIVLSVVHAALSWARPGAGEAPSEATRTGALRLVSLVLTILGYGVLWYFIDFRVSTVVLFAALTYLTGGRGWKALLVFPVVTTGVLYLLFGVLLRVPL</sequence>
<dbReference type="RefSeq" id="WP_312863182.1">
    <property type="nucleotide sequence ID" value="NZ_BAAAYY010000015.1"/>
</dbReference>
<keyword evidence="2" id="KW-0812">Transmembrane</keyword>
<dbReference type="EMBL" id="JACCCC010000001">
    <property type="protein sequence ID" value="NYE47667.1"/>
    <property type="molecule type" value="Genomic_DNA"/>
</dbReference>
<dbReference type="Proteomes" id="UP000589036">
    <property type="component" value="Unassembled WGS sequence"/>
</dbReference>
<feature type="transmembrane region" description="Helical" evidence="2">
    <location>
        <begin position="69"/>
        <end position="90"/>
    </location>
</feature>
<protein>
    <recommendedName>
        <fullName evidence="3">DUF1468 domain-containing protein</fullName>
    </recommendedName>
</protein>
<keyword evidence="5" id="KW-1185">Reference proteome</keyword>
<feature type="transmembrane region" description="Helical" evidence="2">
    <location>
        <begin position="31"/>
        <end position="49"/>
    </location>
</feature>
<evidence type="ECO:0000256" key="1">
    <source>
        <dbReference type="SAM" id="MobiDB-lite"/>
    </source>
</evidence>
<evidence type="ECO:0000259" key="3">
    <source>
        <dbReference type="Pfam" id="PF07331"/>
    </source>
</evidence>
<evidence type="ECO:0000256" key="2">
    <source>
        <dbReference type="SAM" id="Phobius"/>
    </source>
</evidence>
<gene>
    <name evidence="4" type="ORF">HDA32_002787</name>
</gene>
<accession>A0A852TWH3</accession>
<feature type="transmembrane region" description="Helical" evidence="2">
    <location>
        <begin position="102"/>
        <end position="122"/>
    </location>
</feature>
<dbReference type="Pfam" id="PF07331">
    <property type="entry name" value="TctB"/>
    <property type="match status" value="1"/>
</dbReference>
<keyword evidence="2" id="KW-0472">Membrane</keyword>
<feature type="compositionally biased region" description="Low complexity" evidence="1">
    <location>
        <begin position="9"/>
        <end position="20"/>
    </location>
</feature>
<reference evidence="4 5" key="1">
    <citation type="submission" date="2020-07" db="EMBL/GenBank/DDBJ databases">
        <title>Sequencing the genomes of 1000 actinobacteria strains.</title>
        <authorList>
            <person name="Klenk H.-P."/>
        </authorList>
    </citation>
    <scope>NUCLEOTIDE SEQUENCE [LARGE SCALE GENOMIC DNA]</scope>
    <source>
        <strain evidence="4 5">CXB654</strain>
    </source>
</reference>
<dbReference type="InterPro" id="IPR009936">
    <property type="entry name" value="DUF1468"/>
</dbReference>
<feature type="region of interest" description="Disordered" evidence="1">
    <location>
        <begin position="1"/>
        <end position="25"/>
    </location>
</feature>
<evidence type="ECO:0000313" key="5">
    <source>
        <dbReference type="Proteomes" id="UP000589036"/>
    </source>
</evidence>
<keyword evidence="2" id="KW-1133">Transmembrane helix</keyword>
<feature type="transmembrane region" description="Helical" evidence="2">
    <location>
        <begin position="142"/>
        <end position="166"/>
    </location>
</feature>
<name>A0A852TWH3_9ACTN</name>